<keyword evidence="4 9" id="KW-0997">Cell inner membrane</keyword>
<evidence type="ECO:0000256" key="1">
    <source>
        <dbReference type="ARBA" id="ARBA00004429"/>
    </source>
</evidence>
<dbReference type="RefSeq" id="WP_198477268.1">
    <property type="nucleotide sequence ID" value="NZ_JADGMQ010000010.1"/>
</dbReference>
<evidence type="ECO:0000313" key="12">
    <source>
        <dbReference type="Proteomes" id="UP000601789"/>
    </source>
</evidence>
<feature type="domain" description="Tripartite ATP-independent periplasmic transporters DctQ component" evidence="10">
    <location>
        <begin position="26"/>
        <end position="156"/>
    </location>
</feature>
<feature type="transmembrane region" description="Helical" evidence="9">
    <location>
        <begin position="130"/>
        <end position="150"/>
    </location>
</feature>
<feature type="transmembrane region" description="Helical" evidence="9">
    <location>
        <begin position="12"/>
        <end position="36"/>
    </location>
</feature>
<evidence type="ECO:0000256" key="2">
    <source>
        <dbReference type="ARBA" id="ARBA00022448"/>
    </source>
</evidence>
<feature type="transmembrane region" description="Helical" evidence="9">
    <location>
        <begin position="88"/>
        <end position="110"/>
    </location>
</feature>
<comment type="similarity">
    <text evidence="8 9">Belongs to the TRAP transporter small permease family.</text>
</comment>
<keyword evidence="5 9" id="KW-0812">Transmembrane</keyword>
<dbReference type="Proteomes" id="UP000601789">
    <property type="component" value="Unassembled WGS sequence"/>
</dbReference>
<evidence type="ECO:0000256" key="9">
    <source>
        <dbReference type="RuleBase" id="RU369079"/>
    </source>
</evidence>
<evidence type="ECO:0000256" key="4">
    <source>
        <dbReference type="ARBA" id="ARBA00022519"/>
    </source>
</evidence>
<comment type="caution">
    <text evidence="11">The sequence shown here is derived from an EMBL/GenBank/DDBJ whole genome shotgun (WGS) entry which is preliminary data.</text>
</comment>
<feature type="transmembrane region" description="Helical" evidence="9">
    <location>
        <begin position="48"/>
        <end position="67"/>
    </location>
</feature>
<dbReference type="InterPro" id="IPR007387">
    <property type="entry name" value="TRAP_DctQ"/>
</dbReference>
<dbReference type="EMBL" id="JADGMQ010000010">
    <property type="protein sequence ID" value="MBI1621784.1"/>
    <property type="molecule type" value="Genomic_DNA"/>
</dbReference>
<evidence type="ECO:0000256" key="5">
    <source>
        <dbReference type="ARBA" id="ARBA00022692"/>
    </source>
</evidence>
<evidence type="ECO:0000256" key="7">
    <source>
        <dbReference type="ARBA" id="ARBA00023136"/>
    </source>
</evidence>
<sequence length="172" mass="19101">MQFIDTFLKRICEAVGVVGVLAILSLMALTVVTVVFRALHIAFPGTYSLSELLLIPAVSLSLAYAAVKNEHTRVVLLVDRIKNQRIRSALHGIMLMIGSLFWVAVAWATLREAIRKGAQGELSPIINVPVAPFRWAMAAAMILLIIVILWQGYKLLRGMKLEEENHTPEKQT</sequence>
<gene>
    <name evidence="11" type="ORF">IOD40_14070</name>
</gene>
<organism evidence="11 12">
    <name type="scientific">Aquamicrobium zhengzhouense</name>
    <dbReference type="NCBI Taxonomy" id="2781738"/>
    <lineage>
        <taxon>Bacteria</taxon>
        <taxon>Pseudomonadati</taxon>
        <taxon>Pseudomonadota</taxon>
        <taxon>Alphaproteobacteria</taxon>
        <taxon>Hyphomicrobiales</taxon>
        <taxon>Phyllobacteriaceae</taxon>
        <taxon>Aquamicrobium</taxon>
    </lineage>
</organism>
<dbReference type="InterPro" id="IPR055348">
    <property type="entry name" value="DctQ"/>
</dbReference>
<dbReference type="PANTHER" id="PTHR35011:SF10">
    <property type="entry name" value="TRAP TRANSPORTER SMALL PERMEASE PROTEIN"/>
    <property type="match status" value="1"/>
</dbReference>
<comment type="function">
    <text evidence="9">Part of the tripartite ATP-independent periplasmic (TRAP) transport system.</text>
</comment>
<evidence type="ECO:0000256" key="6">
    <source>
        <dbReference type="ARBA" id="ARBA00022989"/>
    </source>
</evidence>
<keyword evidence="7 9" id="KW-0472">Membrane</keyword>
<keyword evidence="6 9" id="KW-1133">Transmembrane helix</keyword>
<protein>
    <recommendedName>
        <fullName evidence="9">TRAP transporter small permease protein</fullName>
    </recommendedName>
</protein>
<dbReference type="Pfam" id="PF04290">
    <property type="entry name" value="DctQ"/>
    <property type="match status" value="1"/>
</dbReference>
<evidence type="ECO:0000256" key="8">
    <source>
        <dbReference type="ARBA" id="ARBA00038436"/>
    </source>
</evidence>
<comment type="subunit">
    <text evidence="9">The complex comprises the extracytoplasmic solute receptor protein and the two transmembrane proteins.</text>
</comment>
<proteinExistence type="inferred from homology"/>
<evidence type="ECO:0000256" key="3">
    <source>
        <dbReference type="ARBA" id="ARBA00022475"/>
    </source>
</evidence>
<keyword evidence="3" id="KW-1003">Cell membrane</keyword>
<evidence type="ECO:0000259" key="10">
    <source>
        <dbReference type="Pfam" id="PF04290"/>
    </source>
</evidence>
<dbReference type="PANTHER" id="PTHR35011">
    <property type="entry name" value="2,3-DIKETO-L-GULONATE TRAP TRANSPORTER SMALL PERMEASE PROTEIN YIAM"/>
    <property type="match status" value="1"/>
</dbReference>
<evidence type="ECO:0000313" key="11">
    <source>
        <dbReference type="EMBL" id="MBI1621784.1"/>
    </source>
</evidence>
<reference evidence="11 12" key="1">
    <citation type="submission" date="2020-10" db="EMBL/GenBank/DDBJ databases">
        <title>Aquamicrobium zhengzhouensis sp. nov., a exopolysaccharide producing bacterium isolated from farmland soil.</title>
        <authorList>
            <person name="Wang X."/>
        </authorList>
    </citation>
    <scope>NUCLEOTIDE SEQUENCE [LARGE SCALE GENOMIC DNA]</scope>
    <source>
        <strain evidence="12">cd-1</strain>
    </source>
</reference>
<keyword evidence="2 9" id="KW-0813">Transport</keyword>
<comment type="subcellular location">
    <subcellularLocation>
        <location evidence="1 9">Cell inner membrane</location>
        <topology evidence="1 9">Multi-pass membrane protein</topology>
    </subcellularLocation>
</comment>
<keyword evidence="12" id="KW-1185">Reference proteome</keyword>
<accession>A0ABS0SES2</accession>
<name>A0ABS0SES2_9HYPH</name>